<dbReference type="PANTHER" id="PTHR10098">
    <property type="entry name" value="RAPSYN-RELATED"/>
    <property type="match status" value="1"/>
</dbReference>
<dbReference type="Pfam" id="PF12770">
    <property type="entry name" value="CHAT"/>
    <property type="match status" value="1"/>
</dbReference>
<evidence type="ECO:0000313" key="5">
    <source>
        <dbReference type="Proteomes" id="UP001576784"/>
    </source>
</evidence>
<gene>
    <name evidence="4" type="ORF">ACE1CI_31335</name>
</gene>
<dbReference type="InterPro" id="IPR019734">
    <property type="entry name" value="TPR_rpt"/>
</dbReference>
<dbReference type="RefSeq" id="WP_413267047.1">
    <property type="nucleotide sequence ID" value="NZ_JBHFNR010000252.1"/>
</dbReference>
<evidence type="ECO:0000259" key="3">
    <source>
        <dbReference type="Pfam" id="PF12770"/>
    </source>
</evidence>
<protein>
    <submittedName>
        <fullName evidence="4">CHAT domain-containing protein</fullName>
    </submittedName>
</protein>
<dbReference type="InterPro" id="IPR024983">
    <property type="entry name" value="CHAT_dom"/>
</dbReference>
<reference evidence="4 5" key="1">
    <citation type="submission" date="2024-09" db="EMBL/GenBank/DDBJ databases">
        <title>Floridaenema gen nov. (Aerosakkonemataceae, Aerosakkonematales ord. nov., Cyanobacteria) from benthic tropical and subtropical fresh waters, with the description of four new species.</title>
        <authorList>
            <person name="Moretto J.A."/>
            <person name="Berthold D.E."/>
            <person name="Lefler F.W."/>
            <person name="Huang I.-S."/>
            <person name="Laughinghouse H. IV."/>
        </authorList>
    </citation>
    <scope>NUCLEOTIDE SEQUENCE [LARGE SCALE GENOMIC DNA]</scope>
    <source>
        <strain evidence="4 5">BLCC-F50</strain>
    </source>
</reference>
<keyword evidence="1" id="KW-0802">TPR repeat</keyword>
<keyword evidence="2" id="KW-1133">Transmembrane helix</keyword>
<evidence type="ECO:0000256" key="1">
    <source>
        <dbReference type="PROSITE-ProRule" id="PRU00339"/>
    </source>
</evidence>
<dbReference type="Proteomes" id="UP001576784">
    <property type="component" value="Unassembled WGS sequence"/>
</dbReference>
<evidence type="ECO:0000256" key="2">
    <source>
        <dbReference type="SAM" id="Phobius"/>
    </source>
</evidence>
<accession>A0ABV4Y0A2</accession>
<dbReference type="InterPro" id="IPR011990">
    <property type="entry name" value="TPR-like_helical_dom_sf"/>
</dbReference>
<proteinExistence type="predicted"/>
<feature type="transmembrane region" description="Helical" evidence="2">
    <location>
        <begin position="12"/>
        <end position="35"/>
    </location>
</feature>
<organism evidence="4 5">
    <name type="scientific">Floridaenema flaviceps BLCC-F50</name>
    <dbReference type="NCBI Taxonomy" id="3153642"/>
    <lineage>
        <taxon>Bacteria</taxon>
        <taxon>Bacillati</taxon>
        <taxon>Cyanobacteriota</taxon>
        <taxon>Cyanophyceae</taxon>
        <taxon>Oscillatoriophycideae</taxon>
        <taxon>Aerosakkonematales</taxon>
        <taxon>Aerosakkonemataceae</taxon>
        <taxon>Floridanema</taxon>
        <taxon>Floridanema flaviceps</taxon>
    </lineage>
</organism>
<sequence length="883" mass="98780">MQSQFRKFRYHSFLVILFITSLVFNLGIGNIFSVVPLGKFPNIVMAQSPNVNQLVERGIQLYHNGDILGAIAQWETAKTALQKTNNPVEKAIVSENLARAYQQIGQIETAINYWGDTIAIYRQMADKKQVGRMLVEQAQAYTNLGQNKRAIAILCNPSLRETTCTNDSALQITKEAKDSQGYAAALGSLGNAYRLRGDYEKAIKYLEESLAIANQTGNTIYSATSLNNLANVYSNVALVNYRRADLAETRGAEEEGQKFRNVAAVYDSKALENLQKSLQITGSQGDVQNQMRGFINLISVYYRMKDVSSAENVWQRAIALFDKLPNSRDKVYVAIDLANLLQPNTLSEDTFSKIKCLKPELQPKAQELLEQAIGISQSLKDLRAESFALGKLGHLYECRQEYEKALELTQKARWAADQDLRAKDSLYLWEWQAGRILKAQNKESEAIKVYGQAVSTLEAIRQDILASNRDLQFDFRDTINPIYRELAQLNLEQATLPAIESDNRNKTLNDALITIDSLKLAELQNYFGNDCAIAPLNPQRIDLAAINKSTAVFSSIILPDRTAILVSLPNGEKKAAWIDVDSKTLTQEINEFRKYLEEFYNLTYDSRQAQKLYNWIIYPFASDLERLQIKILVFVHDGILRSIPMAALHDGEKFLIQKYAIATTPSLTLIEPTTLDRQKLRVLAAGLTEKSIIDGEEFPALTNVAQEIQKVKQKFQYSKALLNENFTQASLEQELSKTAYPIIHIATHGKFGTEAKDTFLITGNNGKLTITDLDAAIRQVRHQSELAELLVLTACQTAVGDDRSALGLAGVAVQAGVKSALASLWSIDDEKTVELVTQFYDSYNSGMNKAEALRIAQIKMIEARGKNAIPAYWAAFVLVGNWL</sequence>
<feature type="domain" description="CHAT" evidence="3">
    <location>
        <begin position="607"/>
        <end position="881"/>
    </location>
</feature>
<dbReference type="PROSITE" id="PS50005">
    <property type="entry name" value="TPR"/>
    <property type="match status" value="1"/>
</dbReference>
<keyword evidence="2" id="KW-0812">Transmembrane</keyword>
<name>A0ABV4Y0A2_9CYAN</name>
<dbReference type="SUPFAM" id="SSF48452">
    <property type="entry name" value="TPR-like"/>
    <property type="match status" value="3"/>
</dbReference>
<keyword evidence="2" id="KW-0472">Membrane</keyword>
<dbReference type="SMART" id="SM00028">
    <property type="entry name" value="TPR"/>
    <property type="match status" value="4"/>
</dbReference>
<keyword evidence="5" id="KW-1185">Reference proteome</keyword>
<dbReference type="EMBL" id="JBHFNR010000252">
    <property type="protein sequence ID" value="MFB2897434.1"/>
    <property type="molecule type" value="Genomic_DNA"/>
</dbReference>
<evidence type="ECO:0000313" key="4">
    <source>
        <dbReference type="EMBL" id="MFB2897434.1"/>
    </source>
</evidence>
<feature type="repeat" description="TPR" evidence="1">
    <location>
        <begin position="183"/>
        <end position="216"/>
    </location>
</feature>
<dbReference type="PANTHER" id="PTHR10098:SF112">
    <property type="entry name" value="SLR0380 PROTEIN"/>
    <property type="match status" value="1"/>
</dbReference>
<comment type="caution">
    <text evidence="4">The sequence shown here is derived from an EMBL/GenBank/DDBJ whole genome shotgun (WGS) entry which is preliminary data.</text>
</comment>
<dbReference type="Gene3D" id="1.25.40.10">
    <property type="entry name" value="Tetratricopeptide repeat domain"/>
    <property type="match status" value="2"/>
</dbReference>
<dbReference type="Pfam" id="PF13424">
    <property type="entry name" value="TPR_12"/>
    <property type="match status" value="1"/>
</dbReference>